<keyword evidence="2" id="KW-0614">Plasmid</keyword>
<accession>A0AAU6Q8W0</accession>
<feature type="chain" id="PRO_5043683225" description="Lipoprotein" evidence="1">
    <location>
        <begin position="22"/>
        <end position="135"/>
    </location>
</feature>
<geneLocation type="plasmid" evidence="2">
    <name>p2</name>
</geneLocation>
<evidence type="ECO:0000313" key="2">
    <source>
        <dbReference type="EMBL" id="WYF46806.1"/>
    </source>
</evidence>
<evidence type="ECO:0008006" key="3">
    <source>
        <dbReference type="Google" id="ProtNLM"/>
    </source>
</evidence>
<keyword evidence="1" id="KW-0732">Signal</keyword>
<dbReference type="AlphaFoldDB" id="A0AAU6Q8W0"/>
<dbReference type="EMBL" id="CP149785">
    <property type="protein sequence ID" value="WYF46806.1"/>
    <property type="molecule type" value="Genomic_DNA"/>
</dbReference>
<feature type="signal peptide" evidence="1">
    <location>
        <begin position="1"/>
        <end position="21"/>
    </location>
</feature>
<dbReference type="PROSITE" id="PS51257">
    <property type="entry name" value="PROKAR_LIPOPROTEIN"/>
    <property type="match status" value="1"/>
</dbReference>
<reference evidence="2" key="1">
    <citation type="submission" date="2024-03" db="EMBL/GenBank/DDBJ databases">
        <title>Deinococcus weizhi sp. nov., isolated from human skin.</title>
        <authorList>
            <person name="Wei Z."/>
            <person name="Tian F."/>
            <person name="Yang C."/>
            <person name="Xin L.T."/>
            <person name="Wen Z.J."/>
            <person name="Lan K.C."/>
            <person name="Yu L."/>
            <person name="Zhe W."/>
            <person name="Dan F.D."/>
            <person name="Jun W."/>
            <person name="Rui Z."/>
            <person name="Yong X.J."/>
            <person name="Ting Y."/>
            <person name="Wei X."/>
            <person name="Xu Z.G."/>
            <person name="Xin Z."/>
            <person name="Dong F.G."/>
            <person name="Ni X.M."/>
            <person name="Zheng M.G."/>
            <person name="Chun Y."/>
            <person name="Qian W.X."/>
        </authorList>
    </citation>
    <scope>NUCLEOTIDE SEQUENCE</scope>
    <source>
        <strain evidence="2">VB142</strain>
        <plasmid evidence="2">p2</plasmid>
    </source>
</reference>
<proteinExistence type="predicted"/>
<protein>
    <recommendedName>
        <fullName evidence="3">Lipoprotein</fullName>
    </recommendedName>
</protein>
<name>A0AAU6Q8W0_9DEIO</name>
<gene>
    <name evidence="2" type="ORF">WDJ50_18360</name>
</gene>
<organism evidence="2">
    <name type="scientific">Deinococcus sp. VB142</name>
    <dbReference type="NCBI Taxonomy" id="3112952"/>
    <lineage>
        <taxon>Bacteria</taxon>
        <taxon>Thermotogati</taxon>
        <taxon>Deinococcota</taxon>
        <taxon>Deinococci</taxon>
        <taxon>Deinococcales</taxon>
        <taxon>Deinococcaceae</taxon>
        <taxon>Deinococcus</taxon>
    </lineage>
</organism>
<sequence>MKKLLTLAALTLALTSCAPVAQLLQPKERATLTRETGALATTLLLTNPGPDALTGDPTREGDGPALTVSGTDLRPDQVAQTWCRTNAERTRLSCNLPNVPAGQRLRLLLMGQVQDGGVIAYRPSLGPRPVLVWLR</sequence>
<dbReference type="RefSeq" id="WP_339098331.1">
    <property type="nucleotide sequence ID" value="NZ_CP149785.1"/>
</dbReference>
<evidence type="ECO:0000256" key="1">
    <source>
        <dbReference type="SAM" id="SignalP"/>
    </source>
</evidence>